<dbReference type="InterPro" id="IPR018392">
    <property type="entry name" value="LysM"/>
</dbReference>
<dbReference type="Proteomes" id="UP000275925">
    <property type="component" value="Unassembled WGS sequence"/>
</dbReference>
<evidence type="ECO:0000256" key="2">
    <source>
        <dbReference type="ARBA" id="ARBA00022723"/>
    </source>
</evidence>
<evidence type="ECO:0000256" key="4">
    <source>
        <dbReference type="ARBA" id="ARBA00022833"/>
    </source>
</evidence>
<keyword evidence="2" id="KW-0479">Metal-binding</keyword>
<dbReference type="CDD" id="cd00118">
    <property type="entry name" value="LysM"/>
    <property type="match status" value="1"/>
</dbReference>
<dbReference type="GO" id="GO:0051603">
    <property type="term" value="P:proteolysis involved in protein catabolic process"/>
    <property type="evidence" value="ECO:0007669"/>
    <property type="project" value="TreeGrafter"/>
</dbReference>
<gene>
    <name evidence="8" type="ORF">NO2_1267</name>
</gene>
<dbReference type="CDD" id="cd07333">
    <property type="entry name" value="M48C_bepA_like"/>
    <property type="match status" value="1"/>
</dbReference>
<protein>
    <submittedName>
        <fullName evidence="8">Zn-dependent protease YfgC superfamily</fullName>
    </submittedName>
</protein>
<keyword evidence="4 6" id="KW-0862">Zinc</keyword>
<comment type="caution">
    <text evidence="8">The sequence shown here is derived from an EMBL/GenBank/DDBJ whole genome shotgun (WGS) entry which is preliminary data.</text>
</comment>
<keyword evidence="1 6" id="KW-0645">Protease</keyword>
<accession>A0A388TIJ7</accession>
<evidence type="ECO:0000256" key="5">
    <source>
        <dbReference type="ARBA" id="ARBA00023049"/>
    </source>
</evidence>
<proteinExistence type="inferred from homology"/>
<dbReference type="GO" id="GO:0046872">
    <property type="term" value="F:metal ion binding"/>
    <property type="evidence" value="ECO:0007669"/>
    <property type="project" value="UniProtKB-KW"/>
</dbReference>
<comment type="cofactor">
    <cofactor evidence="6">
        <name>Zn(2+)</name>
        <dbReference type="ChEBI" id="CHEBI:29105"/>
    </cofactor>
    <text evidence="6">Binds 1 zinc ion per subunit.</text>
</comment>
<keyword evidence="5 6" id="KW-0482">Metalloprotease</keyword>
<comment type="similarity">
    <text evidence="6">Belongs to the peptidase M48 family.</text>
</comment>
<feature type="domain" description="Peptidase M48" evidence="7">
    <location>
        <begin position="45"/>
        <end position="230"/>
    </location>
</feature>
<dbReference type="InterPro" id="IPR051156">
    <property type="entry name" value="Mito/Outer_Membr_Metalloprot"/>
</dbReference>
<evidence type="ECO:0000313" key="9">
    <source>
        <dbReference type="Proteomes" id="UP000275925"/>
    </source>
</evidence>
<sequence length="319" mass="35193">MTACARNPVTGGRALNFYSEAQEVQLGEDYHPQIIAEYGEYKNPALQEYVQDIVNRLGDVSHRPNLTYRATLLDTPEINAFAIPGGRVYVCRGLLLYANSEAELAGVLGHEIGHVNAQHSVQSMSKEQGFNLGLLLGGLLMASNGVATNNVNTALRVGQGVGTLAMLSYSREDEMEADRLGVEYAHKAGFSPLGVGRVMTMFERLGGKQDALSTALSTHPASEMRIKQARLEVKKLENQGSVNRNLERERYLSKISDLPLGAKQKYSGYLQIYTTQPGDTWEKLTQKYFAANTDPQRLAWLNDCELGDPLPRQIKLGLF</sequence>
<dbReference type="Pfam" id="PF01435">
    <property type="entry name" value="Peptidase_M48"/>
    <property type="match status" value="1"/>
</dbReference>
<dbReference type="InterPro" id="IPR001915">
    <property type="entry name" value="Peptidase_M48"/>
</dbReference>
<dbReference type="AlphaFoldDB" id="A0A388TIJ7"/>
<evidence type="ECO:0000259" key="7">
    <source>
        <dbReference type="Pfam" id="PF01435"/>
    </source>
</evidence>
<name>A0A388TIJ7_9BACT</name>
<dbReference type="Gene3D" id="3.30.2010.10">
    <property type="entry name" value="Metalloproteases ('zincins'), catalytic domain"/>
    <property type="match status" value="1"/>
</dbReference>
<evidence type="ECO:0000256" key="1">
    <source>
        <dbReference type="ARBA" id="ARBA00022670"/>
    </source>
</evidence>
<dbReference type="GO" id="GO:0016020">
    <property type="term" value="C:membrane"/>
    <property type="evidence" value="ECO:0007669"/>
    <property type="project" value="TreeGrafter"/>
</dbReference>
<dbReference type="GO" id="GO:0004222">
    <property type="term" value="F:metalloendopeptidase activity"/>
    <property type="evidence" value="ECO:0007669"/>
    <property type="project" value="InterPro"/>
</dbReference>
<dbReference type="EMBL" id="BGZO01000047">
    <property type="protein sequence ID" value="GBR76771.1"/>
    <property type="molecule type" value="Genomic_DNA"/>
</dbReference>
<evidence type="ECO:0000256" key="3">
    <source>
        <dbReference type="ARBA" id="ARBA00022801"/>
    </source>
</evidence>
<reference evidence="8 9" key="1">
    <citation type="journal article" date="2019" name="ISME J.">
        <title>Genome analyses of uncultured TG2/ZB3 bacteria in 'Margulisbacteria' specifically attached to ectosymbiotic spirochetes of protists in the termite gut.</title>
        <authorList>
            <person name="Utami Y.D."/>
            <person name="Kuwahara H."/>
            <person name="Igai K."/>
            <person name="Murakami T."/>
            <person name="Sugaya K."/>
            <person name="Morikawa T."/>
            <person name="Nagura Y."/>
            <person name="Yuki M."/>
            <person name="Deevong P."/>
            <person name="Inoue T."/>
            <person name="Kihara K."/>
            <person name="Lo N."/>
            <person name="Yamada A."/>
            <person name="Ohkuma M."/>
            <person name="Hongoh Y."/>
        </authorList>
    </citation>
    <scope>NUCLEOTIDE SEQUENCE [LARGE SCALE GENOMIC DNA]</scope>
    <source>
        <strain evidence="8">NkOx7-02</strain>
    </source>
</reference>
<evidence type="ECO:0000256" key="6">
    <source>
        <dbReference type="RuleBase" id="RU003983"/>
    </source>
</evidence>
<organism evidence="8 9">
    <name type="scientific">Candidatus Termititenax persephonae</name>
    <dbReference type="NCBI Taxonomy" id="2218525"/>
    <lineage>
        <taxon>Bacteria</taxon>
        <taxon>Bacillati</taxon>
        <taxon>Candidatus Margulisiibacteriota</taxon>
        <taxon>Candidatus Termititenacia</taxon>
        <taxon>Candidatus Termititenacales</taxon>
        <taxon>Candidatus Termititenacaceae</taxon>
        <taxon>Candidatus Termititenax</taxon>
    </lineage>
</organism>
<keyword evidence="3 6" id="KW-0378">Hydrolase</keyword>
<evidence type="ECO:0000313" key="8">
    <source>
        <dbReference type="EMBL" id="GBR76771.1"/>
    </source>
</evidence>
<dbReference type="PANTHER" id="PTHR22726">
    <property type="entry name" value="METALLOENDOPEPTIDASE OMA1"/>
    <property type="match status" value="1"/>
</dbReference>
<dbReference type="PANTHER" id="PTHR22726:SF1">
    <property type="entry name" value="METALLOENDOPEPTIDASE OMA1, MITOCHONDRIAL"/>
    <property type="match status" value="1"/>
</dbReference>
<keyword evidence="9" id="KW-1185">Reference proteome</keyword>